<dbReference type="InterPro" id="IPR002347">
    <property type="entry name" value="SDR_fam"/>
</dbReference>
<evidence type="ECO:0000256" key="3">
    <source>
        <dbReference type="RuleBase" id="RU000363"/>
    </source>
</evidence>
<dbReference type="Proteomes" id="UP000177798">
    <property type="component" value="Chromosome 15"/>
</dbReference>
<dbReference type="Gene3D" id="3.40.50.720">
    <property type="entry name" value="NAD(P)-binding Rossmann-like Domain"/>
    <property type="match status" value="1"/>
</dbReference>
<gene>
    <name evidence="4" type="ORF">sscle_15g105470</name>
</gene>
<dbReference type="OrthoDB" id="1274115at2759"/>
<keyword evidence="2" id="KW-0560">Oxidoreductase</keyword>
<evidence type="ECO:0000313" key="4">
    <source>
        <dbReference type="EMBL" id="APA15777.1"/>
    </source>
</evidence>
<sequence length="312" mass="33900">MSPKIQIDPNLPADTVWFITGCSSGIGKALAQEIFTKTTHFLIPTARNPSSLTYLPQSPRILPLSLDVTSASSIRDALNASLATFKHIDILVNNAGYGILGDTENVPEESARKVFETNFWGAVNLSKEAVRIFREVNGEKGGLVVQISTVGGVVAFGGQAFYHASKFALEGFTESLSHEVPPSWNIRFLIIQPGGVRTNYGTSSLVKIPAHPAYSDTSFGTRKLEAFFDNPAFGDYMADVNVVAGIIVEAVMGERRGEVGLRVPVGPDSWSFIKGKYEEELVGLEEVRGLSWKTGNEKLLEVIGFLDEEKGM</sequence>
<evidence type="ECO:0000313" key="5">
    <source>
        <dbReference type="Proteomes" id="UP000177798"/>
    </source>
</evidence>
<dbReference type="EMBL" id="CP017828">
    <property type="protein sequence ID" value="APA15777.1"/>
    <property type="molecule type" value="Genomic_DNA"/>
</dbReference>
<organism evidence="4 5">
    <name type="scientific">Sclerotinia sclerotiorum (strain ATCC 18683 / 1980 / Ss-1)</name>
    <name type="common">White mold</name>
    <name type="synonym">Whetzelinia sclerotiorum</name>
    <dbReference type="NCBI Taxonomy" id="665079"/>
    <lineage>
        <taxon>Eukaryota</taxon>
        <taxon>Fungi</taxon>
        <taxon>Dikarya</taxon>
        <taxon>Ascomycota</taxon>
        <taxon>Pezizomycotina</taxon>
        <taxon>Leotiomycetes</taxon>
        <taxon>Helotiales</taxon>
        <taxon>Sclerotiniaceae</taxon>
        <taxon>Sclerotinia</taxon>
    </lineage>
</organism>
<name>A0A1D9QLG2_SCLS1</name>
<dbReference type="GO" id="GO:0016491">
    <property type="term" value="F:oxidoreductase activity"/>
    <property type="evidence" value="ECO:0007669"/>
    <property type="project" value="UniProtKB-KW"/>
</dbReference>
<proteinExistence type="inferred from homology"/>
<dbReference type="VEuPathDB" id="FungiDB:sscle_15g105470"/>
<dbReference type="PANTHER" id="PTHR43976">
    <property type="entry name" value="SHORT CHAIN DEHYDROGENASE"/>
    <property type="match status" value="1"/>
</dbReference>
<dbReference type="SUPFAM" id="SSF51735">
    <property type="entry name" value="NAD(P)-binding Rossmann-fold domains"/>
    <property type="match status" value="1"/>
</dbReference>
<dbReference type="AlphaFoldDB" id="A0A1D9QLG2"/>
<dbReference type="PRINTS" id="PR00080">
    <property type="entry name" value="SDRFAMILY"/>
</dbReference>
<evidence type="ECO:0000256" key="2">
    <source>
        <dbReference type="ARBA" id="ARBA00023002"/>
    </source>
</evidence>
<dbReference type="PRINTS" id="PR00081">
    <property type="entry name" value="GDHRDH"/>
</dbReference>
<accession>A0A1D9QLG2</accession>
<dbReference type="PANTHER" id="PTHR43976:SF16">
    <property type="entry name" value="SHORT-CHAIN DEHYDROGENASE_REDUCTASE FAMILY PROTEIN"/>
    <property type="match status" value="1"/>
</dbReference>
<dbReference type="Pfam" id="PF00106">
    <property type="entry name" value="adh_short"/>
    <property type="match status" value="1"/>
</dbReference>
<dbReference type="InterPro" id="IPR036291">
    <property type="entry name" value="NAD(P)-bd_dom_sf"/>
</dbReference>
<dbReference type="InterPro" id="IPR051911">
    <property type="entry name" value="SDR_oxidoreductase"/>
</dbReference>
<comment type="similarity">
    <text evidence="1 3">Belongs to the short-chain dehydrogenases/reductases (SDR) family.</text>
</comment>
<protein>
    <submittedName>
        <fullName evidence="4">Uncharacterized protein</fullName>
    </submittedName>
</protein>
<reference evidence="5" key="1">
    <citation type="journal article" date="2017" name="Genome Biol. Evol.">
        <title>The complete genome sequence of the phytopathogenic fungus Sclerotinia sclerotiorum reveals insights into the genome architecture of broad host range pathogens.</title>
        <authorList>
            <person name="Derbyshire M."/>
            <person name="Denton-Giles M."/>
            <person name="Hegedus D."/>
            <person name="Seifbarghy S."/>
            <person name="Rollins J."/>
            <person name="van Kan J."/>
            <person name="Seidl M.F."/>
            <person name="Faino L."/>
            <person name="Mbengue M."/>
            <person name="Navaud O."/>
            <person name="Raffaele S."/>
            <person name="Hammond-Kosack K."/>
            <person name="Heard S."/>
            <person name="Oliver R."/>
        </authorList>
    </citation>
    <scope>NUCLEOTIDE SEQUENCE [LARGE SCALE GENOMIC DNA]</scope>
    <source>
        <strain evidence="5">ATCC 18683 / 1980 / Ss-1</strain>
    </source>
</reference>
<evidence type="ECO:0000256" key="1">
    <source>
        <dbReference type="ARBA" id="ARBA00006484"/>
    </source>
</evidence>